<evidence type="ECO:0000256" key="2">
    <source>
        <dbReference type="ARBA" id="ARBA00022737"/>
    </source>
</evidence>
<gene>
    <name evidence="6" type="ORF">BJX63DRAFT_207880</name>
</gene>
<evidence type="ECO:0000313" key="7">
    <source>
        <dbReference type="Proteomes" id="UP001610334"/>
    </source>
</evidence>
<dbReference type="EMBL" id="JBFXLT010000037">
    <property type="protein sequence ID" value="KAL2813846.1"/>
    <property type="molecule type" value="Genomic_DNA"/>
</dbReference>
<keyword evidence="4" id="KW-0812">Transmembrane</keyword>
<evidence type="ECO:0000256" key="1">
    <source>
        <dbReference type="ARBA" id="ARBA00022441"/>
    </source>
</evidence>
<comment type="caution">
    <text evidence="6">The sequence shown here is derived from an EMBL/GenBank/DDBJ whole genome shotgun (WGS) entry which is preliminary data.</text>
</comment>
<dbReference type="Gene3D" id="2.120.10.80">
    <property type="entry name" value="Kelch-type beta propeller"/>
    <property type="match status" value="1"/>
</dbReference>
<evidence type="ECO:0000313" key="6">
    <source>
        <dbReference type="EMBL" id="KAL2813846.1"/>
    </source>
</evidence>
<dbReference type="Proteomes" id="UP001610334">
    <property type="component" value="Unassembled WGS sequence"/>
</dbReference>
<feature type="chain" id="PRO_5045477884" description="Kelch repeat protein" evidence="5">
    <location>
        <begin position="22"/>
        <end position="738"/>
    </location>
</feature>
<proteinExistence type="predicted"/>
<protein>
    <recommendedName>
        <fullName evidence="8">Kelch repeat protein</fullName>
    </recommendedName>
</protein>
<feature type="compositionally biased region" description="Acidic residues" evidence="3">
    <location>
        <begin position="728"/>
        <end position="738"/>
    </location>
</feature>
<keyword evidence="5" id="KW-0732">Signal</keyword>
<feature type="compositionally biased region" description="Polar residues" evidence="3">
    <location>
        <begin position="631"/>
        <end position="650"/>
    </location>
</feature>
<accession>A0ABR4HEE4</accession>
<organism evidence="6 7">
    <name type="scientific">Aspergillus granulosus</name>
    <dbReference type="NCBI Taxonomy" id="176169"/>
    <lineage>
        <taxon>Eukaryota</taxon>
        <taxon>Fungi</taxon>
        <taxon>Dikarya</taxon>
        <taxon>Ascomycota</taxon>
        <taxon>Pezizomycotina</taxon>
        <taxon>Eurotiomycetes</taxon>
        <taxon>Eurotiomycetidae</taxon>
        <taxon>Eurotiales</taxon>
        <taxon>Aspergillaceae</taxon>
        <taxon>Aspergillus</taxon>
        <taxon>Aspergillus subgen. Nidulantes</taxon>
    </lineage>
</organism>
<reference evidence="6 7" key="1">
    <citation type="submission" date="2024-07" db="EMBL/GenBank/DDBJ databases">
        <title>Section-level genome sequencing and comparative genomics of Aspergillus sections Usti and Cavernicolus.</title>
        <authorList>
            <consortium name="Lawrence Berkeley National Laboratory"/>
            <person name="Nybo J.L."/>
            <person name="Vesth T.C."/>
            <person name="Theobald S."/>
            <person name="Frisvad J.C."/>
            <person name="Larsen T.O."/>
            <person name="Kjaerboelling I."/>
            <person name="Rothschild-Mancinelli K."/>
            <person name="Lyhne E.K."/>
            <person name="Kogle M.E."/>
            <person name="Barry K."/>
            <person name="Clum A."/>
            <person name="Na H."/>
            <person name="Ledsgaard L."/>
            <person name="Lin J."/>
            <person name="Lipzen A."/>
            <person name="Kuo A."/>
            <person name="Riley R."/>
            <person name="Mondo S."/>
            <person name="Labutti K."/>
            <person name="Haridas S."/>
            <person name="Pangalinan J."/>
            <person name="Salamov A.A."/>
            <person name="Simmons B.A."/>
            <person name="Magnuson J.K."/>
            <person name="Chen J."/>
            <person name="Drula E."/>
            <person name="Henrissat B."/>
            <person name="Wiebenga A."/>
            <person name="Lubbers R.J."/>
            <person name="Gomes A.C."/>
            <person name="Makela M.R."/>
            <person name="Stajich J."/>
            <person name="Grigoriev I.V."/>
            <person name="Mortensen U.H."/>
            <person name="De Vries R.P."/>
            <person name="Baker S.E."/>
            <person name="Andersen M.R."/>
        </authorList>
    </citation>
    <scope>NUCLEOTIDE SEQUENCE [LARGE SCALE GENOMIC DNA]</scope>
    <source>
        <strain evidence="6 7">CBS 588.65</strain>
    </source>
</reference>
<sequence>MSLLLRRFALVAGLLVASSRAQRWRNAVNISMCTWREARVNTIRDTVYLDGGSLWWQVGYDDGSVSPESTNNNEGLLYYLNLNSTFNTATSNLTELFGSIPKAGGIANNLAPTYHDGVMWANDNKFYLYGGLLNPTQSLDEPSEDQILAYEQYQYGPYSDLWRPQFINTDLDDGVTRYITNGAGVSSPSQNLGFYISGLRAPDWGPIYSNGSATALSQQMIRVDMEEMRNPVFSNVTIPDTIPARANAEAIWVPVSDRGIVVLIGGVRHLESIFPDGLSEEDEAESRRVSPGYMETVAVYDVAGDRWYLQNTTGDIPPQLTQFCSVYASASDGSSHNIYIYGGYDGLQPVNNPTDDVYVLSLPSFQWIYLYDGDGRGRKGHKCVKPYPNQMLVLGGLVESSNECVEMIRVFNLNTGRFQDTYDPTQWSEYEVPNLVWGRIGGDASGGATRTSPESWTNTSLADVFSAAYTSPIATWYPYNSTNITTTTVPGSGSGGGGGGGFPGWAGAVIGGVVGLLVLGGALTFWVIRRRRKQGGRRHSEVSHGSRVMQWVHAGAFRPPGGKDAEEMTTVSGGFTNESTAAPSITTRLSRPTAEAGSEPVYEMPGQSSRYAVELPTTYNDNPFPAPSPMSSPVHTSPAMSPGPTGSITPVSPEPPQEREADLPTRSGHTRNVSSLSSVHLYTQLCEADAGVAQQPRYVSEFSEASISLAGTRLGDDTTRRENRGLELDDIPDTEGER</sequence>
<keyword evidence="4" id="KW-1133">Transmembrane helix</keyword>
<evidence type="ECO:0000256" key="3">
    <source>
        <dbReference type="SAM" id="MobiDB-lite"/>
    </source>
</evidence>
<dbReference type="PANTHER" id="PTHR46228:SF2">
    <property type="entry name" value="KELCH REPEAT PROTEIN (AFU_ORTHOLOGUE AFUA_4G14350)"/>
    <property type="match status" value="1"/>
</dbReference>
<dbReference type="InterPro" id="IPR015915">
    <property type="entry name" value="Kelch-typ_b-propeller"/>
</dbReference>
<keyword evidence="4" id="KW-0472">Membrane</keyword>
<keyword evidence="1" id="KW-0880">Kelch repeat</keyword>
<feature type="signal peptide" evidence="5">
    <location>
        <begin position="1"/>
        <end position="21"/>
    </location>
</feature>
<feature type="transmembrane region" description="Helical" evidence="4">
    <location>
        <begin position="505"/>
        <end position="528"/>
    </location>
</feature>
<evidence type="ECO:0000256" key="5">
    <source>
        <dbReference type="SAM" id="SignalP"/>
    </source>
</evidence>
<dbReference type="SUPFAM" id="SSF117281">
    <property type="entry name" value="Kelch motif"/>
    <property type="match status" value="1"/>
</dbReference>
<feature type="region of interest" description="Disordered" evidence="3">
    <location>
        <begin position="617"/>
        <end position="671"/>
    </location>
</feature>
<dbReference type="PANTHER" id="PTHR46228">
    <property type="entry name" value="KELCH DOMAIN-CONTAINING PROTEIN"/>
    <property type="match status" value="1"/>
</dbReference>
<keyword evidence="2" id="KW-0677">Repeat</keyword>
<feature type="region of interest" description="Disordered" evidence="3">
    <location>
        <begin position="704"/>
        <end position="738"/>
    </location>
</feature>
<evidence type="ECO:0008006" key="8">
    <source>
        <dbReference type="Google" id="ProtNLM"/>
    </source>
</evidence>
<evidence type="ECO:0000256" key="4">
    <source>
        <dbReference type="SAM" id="Phobius"/>
    </source>
</evidence>
<keyword evidence="7" id="KW-1185">Reference proteome</keyword>
<name>A0ABR4HEE4_9EURO</name>
<feature type="compositionally biased region" description="Basic and acidic residues" evidence="3">
    <location>
        <begin position="714"/>
        <end position="727"/>
    </location>
</feature>